<accession>A0A9W8TR01</accession>
<feature type="domain" description="Glucose-methanol-choline oxidoreductase N-terminal" evidence="5">
    <location>
        <begin position="280"/>
        <end position="294"/>
    </location>
</feature>
<comment type="caution">
    <text evidence="6">The sequence shown here is derived from an EMBL/GenBank/DDBJ whole genome shotgun (WGS) entry which is preliminary data.</text>
</comment>
<evidence type="ECO:0000256" key="3">
    <source>
        <dbReference type="RuleBase" id="RU003968"/>
    </source>
</evidence>
<dbReference type="InterPro" id="IPR007867">
    <property type="entry name" value="GMC_OxRtase_C"/>
</dbReference>
<keyword evidence="3" id="KW-0285">Flavoprotein</keyword>
<dbReference type="Gene3D" id="3.30.560.10">
    <property type="entry name" value="Glucose Oxidase, domain 3"/>
    <property type="match status" value="1"/>
</dbReference>
<evidence type="ECO:0000256" key="2">
    <source>
        <dbReference type="PIRSR" id="PIRSR000137-2"/>
    </source>
</evidence>
<feature type="binding site" evidence="2">
    <location>
        <begin position="23"/>
        <end position="24"/>
    </location>
    <ligand>
        <name>FAD</name>
        <dbReference type="ChEBI" id="CHEBI:57692"/>
    </ligand>
</feature>
<dbReference type="Pfam" id="PF00732">
    <property type="entry name" value="GMC_oxred_N"/>
    <property type="match status" value="1"/>
</dbReference>
<dbReference type="PIRSF" id="PIRSF000137">
    <property type="entry name" value="Alcohol_oxidase"/>
    <property type="match status" value="1"/>
</dbReference>
<comment type="similarity">
    <text evidence="1 3">Belongs to the GMC oxidoreductase family.</text>
</comment>
<keyword evidence="2 3" id="KW-0274">FAD</keyword>
<dbReference type="PANTHER" id="PTHR11552">
    <property type="entry name" value="GLUCOSE-METHANOL-CHOLINE GMC OXIDOREDUCTASE"/>
    <property type="match status" value="1"/>
</dbReference>
<dbReference type="InterPro" id="IPR000172">
    <property type="entry name" value="GMC_OxRdtase_N"/>
</dbReference>
<dbReference type="AlphaFoldDB" id="A0A9W8TR01"/>
<feature type="binding site" evidence="2">
    <location>
        <begin position="537"/>
        <end position="538"/>
    </location>
    <ligand>
        <name>FAD</name>
        <dbReference type="ChEBI" id="CHEBI:57692"/>
    </ligand>
</feature>
<keyword evidence="7" id="KW-1185">Reference proteome</keyword>
<feature type="domain" description="Glucose-methanol-choline oxidoreductase N-terminal" evidence="4">
    <location>
        <begin position="94"/>
        <end position="117"/>
    </location>
</feature>
<protein>
    <recommendedName>
        <fullName evidence="4 5">Glucose-methanol-choline oxidoreductase N-terminal domain-containing protein</fullName>
    </recommendedName>
</protein>
<dbReference type="GO" id="GO:0050660">
    <property type="term" value="F:flavin adenine dinucleotide binding"/>
    <property type="evidence" value="ECO:0007669"/>
    <property type="project" value="InterPro"/>
</dbReference>
<dbReference type="GO" id="GO:0016614">
    <property type="term" value="F:oxidoreductase activity, acting on CH-OH group of donors"/>
    <property type="evidence" value="ECO:0007669"/>
    <property type="project" value="InterPro"/>
</dbReference>
<evidence type="ECO:0000259" key="5">
    <source>
        <dbReference type="PROSITE" id="PS00624"/>
    </source>
</evidence>
<dbReference type="SUPFAM" id="SSF54373">
    <property type="entry name" value="FAD-linked reductases, C-terminal domain"/>
    <property type="match status" value="1"/>
</dbReference>
<comment type="cofactor">
    <cofactor evidence="2">
        <name>FAD</name>
        <dbReference type="ChEBI" id="CHEBI:57692"/>
    </cofactor>
</comment>
<feature type="binding site" evidence="2">
    <location>
        <position position="235"/>
    </location>
    <ligand>
        <name>FAD</name>
        <dbReference type="ChEBI" id="CHEBI:57692"/>
    </ligand>
</feature>
<reference evidence="6" key="1">
    <citation type="submission" date="2022-07" db="EMBL/GenBank/DDBJ databases">
        <title>Genome Sequence of Xylaria arbuscula.</title>
        <authorList>
            <person name="Buettner E."/>
        </authorList>
    </citation>
    <scope>NUCLEOTIDE SEQUENCE</scope>
    <source>
        <strain evidence="6">VT107</strain>
    </source>
</reference>
<evidence type="ECO:0000313" key="7">
    <source>
        <dbReference type="Proteomes" id="UP001148614"/>
    </source>
</evidence>
<dbReference type="Proteomes" id="UP001148614">
    <property type="component" value="Unassembled WGS sequence"/>
</dbReference>
<name>A0A9W8TR01_9PEZI</name>
<dbReference type="VEuPathDB" id="FungiDB:F4678DRAFT_421201"/>
<organism evidence="6 7">
    <name type="scientific">Xylaria arbuscula</name>
    <dbReference type="NCBI Taxonomy" id="114810"/>
    <lineage>
        <taxon>Eukaryota</taxon>
        <taxon>Fungi</taxon>
        <taxon>Dikarya</taxon>
        <taxon>Ascomycota</taxon>
        <taxon>Pezizomycotina</taxon>
        <taxon>Sordariomycetes</taxon>
        <taxon>Xylariomycetidae</taxon>
        <taxon>Xylariales</taxon>
        <taxon>Xylariaceae</taxon>
        <taxon>Xylaria</taxon>
    </lineage>
</organism>
<sequence length="607" mass="67048">MGLHTSLPDDLSEVDIIVVGGGTTGCIVASRLADRHPNLSILVVEGGRNNFSSPIVTQPALYRANFAPDCPNHFIYTSNSEPQLLDRGVSVAVANCLGGGSSVNGMVYARGQAIDFDSWGVEGWCYSDLLPYFKRFETYHGSGLQELHGSEGPIEVSDGTYRGSAIGHDFVDAMKELGYPEVDDLHDFNIANGVSHALRYISEDGKRQDSAHRYLHNRLQQTGYSNLHVLVESQVTRIILEDNKKIKSIEYRANPILSSKPTSNPIQTVRARKFAILSAGTFGTPLLLERSGIGSKKVLGKAGVSLCHDLPGVGSGYQDHQCTITVYNSTSAPEDTWDSIYNGTRNISKMLENNDSMLGWNAFDASAKLRPTMSEIDFLDADFRRSWYEDYKTVEAKPLASMYLCAGILGDLRPFPNGQYFTICSYTTYPYSRGHVHITGPDIEDPYDFKSGFLSDLNSVDLKIQVWAYKKQREIARRMRHFQSEILDQHPSFPKGSKASCEYLAQHKISHEVNIEYSDQDNEAIERFIRERVTTTWHPLGTCKMAPANQGGVVNESLGVHGLKGLKIADMSILPSNVSGNTMSIALAIGEKAADIFAQELKLAQPI</sequence>
<evidence type="ECO:0000256" key="1">
    <source>
        <dbReference type="ARBA" id="ARBA00010790"/>
    </source>
</evidence>
<evidence type="ECO:0000313" key="6">
    <source>
        <dbReference type="EMBL" id="KAJ3578754.1"/>
    </source>
</evidence>
<dbReference type="InterPro" id="IPR036188">
    <property type="entry name" value="FAD/NAD-bd_sf"/>
</dbReference>
<evidence type="ECO:0000259" key="4">
    <source>
        <dbReference type="PROSITE" id="PS00623"/>
    </source>
</evidence>
<dbReference type="Pfam" id="PF05199">
    <property type="entry name" value="GMC_oxred_C"/>
    <property type="match status" value="1"/>
</dbReference>
<gene>
    <name evidence="6" type="ORF">NPX13_g1819</name>
</gene>
<proteinExistence type="inferred from homology"/>
<feature type="binding site" evidence="2">
    <location>
        <begin position="104"/>
        <end position="107"/>
    </location>
    <ligand>
        <name>FAD</name>
        <dbReference type="ChEBI" id="CHEBI:57692"/>
    </ligand>
</feature>
<dbReference type="PROSITE" id="PS00624">
    <property type="entry name" value="GMC_OXRED_2"/>
    <property type="match status" value="1"/>
</dbReference>
<dbReference type="Gene3D" id="3.50.50.60">
    <property type="entry name" value="FAD/NAD(P)-binding domain"/>
    <property type="match status" value="1"/>
</dbReference>
<dbReference type="SUPFAM" id="SSF51905">
    <property type="entry name" value="FAD/NAD(P)-binding domain"/>
    <property type="match status" value="1"/>
</dbReference>
<dbReference type="PANTHER" id="PTHR11552:SF78">
    <property type="entry name" value="GLUCOSE-METHANOL-CHOLINE OXIDOREDUCTASE N-TERMINAL DOMAIN-CONTAINING PROTEIN"/>
    <property type="match status" value="1"/>
</dbReference>
<dbReference type="PROSITE" id="PS00623">
    <property type="entry name" value="GMC_OXRED_1"/>
    <property type="match status" value="1"/>
</dbReference>
<dbReference type="InterPro" id="IPR012132">
    <property type="entry name" value="GMC_OxRdtase"/>
</dbReference>
<dbReference type="EMBL" id="JANPWZ010000174">
    <property type="protein sequence ID" value="KAJ3578754.1"/>
    <property type="molecule type" value="Genomic_DNA"/>
</dbReference>